<dbReference type="KEGG" id="ptn:PTRA_a3540"/>
<sequence length="943" mass="105636">MKKTLMAAALLLTAPSYGNDWQTIHTEHFNVHYSIEHTDFAKSTAVELEIVRTKVLEQQNRALDKIVDVVVFDPLNAANGFALPTSNNPIMALFTTPPQSDTVISNTSGWQQLLVLHEYIHLVHLAQPTRNNWQQKIRSLWDLYDLTYSDTPRWVAEGYATLIESKMTGRGRLFDNYSEAILVEFAQQGALPSYSQLNSTEGGFMASSMAYLIGSRFLNWLEKNYTEQTLDSVWTRMQAVKTRNFDQAFSGVFGQSAAKLYRRFVAEYTYKAMAKEQLEPKLNSELWLQLGLYASNPALAKDGSKLAIVERDKNDNTKLIVYSTEQNTKAENSFNKAQKELLENDSLDIADTAPAVFKREQKQVLNQINRAGIANPQWINNTTLYFSAFSTEDSGSYNRVSDVFNYNTETGNTEQLTELAGIRRFSVTSDGETLYAEQVRGGYSELVKVDLTTKIVTELFNKSLKTAYDYPILNPDETKLAYLSASLNENWQLYIQNIDGEHRQSVAMPNGYQYLSQPSFSQNGESLYFIAGLNSATDIYSYHIASKTLTKLTQGQEAVAHPIEIADGSLLYFSISADGPNVKQLPKAHQGNVVSDIATTKHAPLLMVNQHTLPKANIYTNQVGTQSSYNALEQQATFALGAQYYSAATSLLNLGIKSSDLLKQLDLQAGYSADLHNGALHGGFVQAKYSALPVKFKLSVFDYNLNTARQYQSLNQTGLSADIAARGGFAAISYPLKFGQLNLTPELAYNYTDYKQNHKNWTRLGVTQSWQYDRQDFVIGQSIYASWYDGSNKSNNWQGYDLAAKIFGKAFGIPLYASLEQKQRDDGSLALGGFSSNLINQQQSSEFVLSSELPFYSATAKRYQGYGAGFSFKEGLPWLYYKQHQLDSMVYAQSYGLKYQGDFNFGVGPAGVNDLTFNLGLSRVEGDSFADEMRAWLSFYYSL</sequence>
<gene>
    <name evidence="2" type="ORF">PTRA_a3540</name>
</gene>
<dbReference type="Proteomes" id="UP000065261">
    <property type="component" value="Chromosome I"/>
</dbReference>
<dbReference type="RefSeq" id="WP_058374434.1">
    <property type="nucleotide sequence ID" value="NZ_CP011034.1"/>
</dbReference>
<reference evidence="2 3" key="1">
    <citation type="submission" date="2015-03" db="EMBL/GenBank/DDBJ databases">
        <authorList>
            <person name="Murphy D."/>
        </authorList>
    </citation>
    <scope>NUCLEOTIDE SEQUENCE [LARGE SCALE GENOMIC DNA]</scope>
    <source>
        <strain evidence="2 3">KMM 520</strain>
    </source>
</reference>
<feature type="chain" id="PRO_5006831555" evidence="1">
    <location>
        <begin position="19"/>
        <end position="943"/>
    </location>
</feature>
<keyword evidence="1" id="KW-0732">Signal</keyword>
<organism evidence="2">
    <name type="scientific">Pseudoalteromonas translucida KMM 520</name>
    <dbReference type="NCBI Taxonomy" id="1315283"/>
    <lineage>
        <taxon>Bacteria</taxon>
        <taxon>Pseudomonadati</taxon>
        <taxon>Pseudomonadota</taxon>
        <taxon>Gammaproteobacteria</taxon>
        <taxon>Alteromonadales</taxon>
        <taxon>Pseudoalteromonadaceae</taxon>
        <taxon>Pseudoalteromonas</taxon>
    </lineage>
</organism>
<dbReference type="Gene3D" id="2.120.10.30">
    <property type="entry name" value="TolB, C-terminal domain"/>
    <property type="match status" value="2"/>
</dbReference>
<evidence type="ECO:0000256" key="1">
    <source>
        <dbReference type="SAM" id="SignalP"/>
    </source>
</evidence>
<dbReference type="EMBL" id="CP011034">
    <property type="protein sequence ID" value="ALS34499.1"/>
    <property type="molecule type" value="Genomic_DNA"/>
</dbReference>
<dbReference type="OrthoDB" id="33879at2"/>
<proteinExistence type="predicted"/>
<evidence type="ECO:0000313" key="2">
    <source>
        <dbReference type="EMBL" id="ALS34499.1"/>
    </source>
</evidence>
<dbReference type="InterPro" id="IPR011042">
    <property type="entry name" value="6-blade_b-propeller_TolB-like"/>
</dbReference>
<dbReference type="SUPFAM" id="SSF82171">
    <property type="entry name" value="DPP6 N-terminal domain-like"/>
    <property type="match status" value="1"/>
</dbReference>
<dbReference type="PATRIC" id="fig|1315283.4.peg.3090"/>
<protein>
    <submittedName>
        <fullName evidence="2">Uncharacterized protein</fullName>
    </submittedName>
</protein>
<dbReference type="AlphaFoldDB" id="A0A0U2NJZ0"/>
<dbReference type="PANTHER" id="PTHR36842">
    <property type="entry name" value="PROTEIN TOLB HOMOLOG"/>
    <property type="match status" value="1"/>
</dbReference>
<name>A0A0U2NJZ0_9GAMM</name>
<evidence type="ECO:0000313" key="3">
    <source>
        <dbReference type="Proteomes" id="UP000065261"/>
    </source>
</evidence>
<accession>A0A0U2NJZ0</accession>
<feature type="signal peptide" evidence="1">
    <location>
        <begin position="1"/>
        <end position="18"/>
    </location>
</feature>